<dbReference type="InterPro" id="IPR001597">
    <property type="entry name" value="ArAA_b-elim_lyase/Thr_aldolase"/>
</dbReference>
<dbReference type="InterPro" id="IPR015421">
    <property type="entry name" value="PyrdxlP-dep_Trfase_major"/>
</dbReference>
<evidence type="ECO:0000256" key="3">
    <source>
        <dbReference type="ARBA" id="ARBA00022898"/>
    </source>
</evidence>
<comment type="cofactor">
    <cofactor evidence="1 5">
        <name>pyridoxal 5'-phosphate</name>
        <dbReference type="ChEBI" id="CHEBI:597326"/>
    </cofactor>
</comment>
<dbReference type="InterPro" id="IPR015422">
    <property type="entry name" value="PyrdxlP-dep_Trfase_small"/>
</dbReference>
<dbReference type="AlphaFoldDB" id="A0A2H0CUE6"/>
<dbReference type="NCBIfam" id="NF009709">
    <property type="entry name" value="PRK13238.1"/>
    <property type="match status" value="1"/>
</dbReference>
<evidence type="ECO:0000256" key="5">
    <source>
        <dbReference type="PIRSR" id="PIRSR611166-50"/>
    </source>
</evidence>
<comment type="caution">
    <text evidence="7">The sequence shown here is derived from an EMBL/GenBank/DDBJ whole genome shotgun (WGS) entry which is preliminary data.</text>
</comment>
<dbReference type="PANTHER" id="PTHR32325:SF4">
    <property type="entry name" value="TRYPTOPHANASE"/>
    <property type="match status" value="1"/>
</dbReference>
<evidence type="ECO:0000256" key="4">
    <source>
        <dbReference type="ARBA" id="ARBA00023239"/>
    </source>
</evidence>
<evidence type="ECO:0000259" key="6">
    <source>
        <dbReference type="Pfam" id="PF01212"/>
    </source>
</evidence>
<dbReference type="Pfam" id="PF01212">
    <property type="entry name" value="Beta_elim_lyase"/>
    <property type="match status" value="1"/>
</dbReference>
<dbReference type="InterPro" id="IPR015424">
    <property type="entry name" value="PyrdxlP-dep_Trfase"/>
</dbReference>
<dbReference type="Gene3D" id="3.90.1150.10">
    <property type="entry name" value="Aspartate Aminotransferase, domain 1"/>
    <property type="match status" value="1"/>
</dbReference>
<dbReference type="GO" id="GO:0016830">
    <property type="term" value="F:carbon-carbon lyase activity"/>
    <property type="evidence" value="ECO:0007669"/>
    <property type="project" value="InterPro"/>
</dbReference>
<keyword evidence="4 7" id="KW-0456">Lyase</keyword>
<reference evidence="7 8" key="1">
    <citation type="submission" date="2017-09" db="EMBL/GenBank/DDBJ databases">
        <title>Depth-based differentiation of microbial function through sediment-hosted aquifers and enrichment of novel symbionts in the deep terrestrial subsurface.</title>
        <authorList>
            <person name="Probst A.J."/>
            <person name="Ladd B."/>
            <person name="Jarett J.K."/>
            <person name="Geller-Mcgrath D.E."/>
            <person name="Sieber C.M."/>
            <person name="Emerson J.B."/>
            <person name="Anantharaman K."/>
            <person name="Thomas B.C."/>
            <person name="Malmstrom R."/>
            <person name="Stieglmeier M."/>
            <person name="Klingl A."/>
            <person name="Woyke T."/>
            <person name="Ryan C.M."/>
            <person name="Banfield J.F."/>
        </authorList>
    </citation>
    <scope>NUCLEOTIDE SEQUENCE [LARGE SCALE GENOMIC DNA]</scope>
    <source>
        <strain evidence="7">CG22_combo_CG10-13_8_21_14_all_47_15</strain>
    </source>
</reference>
<proteinExistence type="inferred from homology"/>
<name>A0A2H0CUE6_9BACT</name>
<evidence type="ECO:0000256" key="2">
    <source>
        <dbReference type="ARBA" id="ARBA00009721"/>
    </source>
</evidence>
<dbReference type="EMBL" id="PCTL01000017">
    <property type="protein sequence ID" value="PIP73555.1"/>
    <property type="molecule type" value="Genomic_DNA"/>
</dbReference>
<accession>A0A2H0CUE6</accession>
<dbReference type="PANTHER" id="PTHR32325">
    <property type="entry name" value="BETA-ELIMINATING LYASE-LIKE PROTEIN-RELATED"/>
    <property type="match status" value="1"/>
</dbReference>
<dbReference type="GO" id="GO:0009072">
    <property type="term" value="P:aromatic amino acid metabolic process"/>
    <property type="evidence" value="ECO:0007669"/>
    <property type="project" value="InterPro"/>
</dbReference>
<keyword evidence="3 5" id="KW-0663">Pyridoxal phosphate</keyword>
<sequence>MGMNITPPPYKIKVIEPIKIIPVQERVKAIRVAHFNTFLLQSEDVFIDLLTDSGTSAMSDNQWAGIMLGDEAYAGSKNFRHLEEAIREIYGFPYIVPTHQGRGAEHIMSQALIKKGDHVPNNLYFTTRRAHQELAGGEWCDVSVPEATDPESVYPFKGNIDLSSLEQCIKRCNDTGSRIPYISMEASLNMAGGQPFSLRNLHGVRSLASAYNIPLYIDATRLVENAYFIKQREEHYAEWTVARIVKKICSLCDGITVSAKKDALVNIGGFIALRDRQVFERMREMVVIWEGLHTYGGLAGRDLEALARGIREMVDDDYIASRIGQVHYLGELLKEAGVPIVVPIGGHAVFLDAKRFCAHIPQNMFPAQALTAAIYVASGVRTMERGIVSGQHGNERYDGLELVRLAIPRRVYFREHMDYVADSIITLYKKRASIKGLRMMYAPKELRFFQARFEEIN</sequence>
<comment type="similarity">
    <text evidence="2">Belongs to the beta-eliminating lyase family.</text>
</comment>
<dbReference type="Gene3D" id="3.40.640.10">
    <property type="entry name" value="Type I PLP-dependent aspartate aminotransferase-like (Major domain)"/>
    <property type="match status" value="1"/>
</dbReference>
<dbReference type="Proteomes" id="UP000230638">
    <property type="component" value="Unassembled WGS sequence"/>
</dbReference>
<evidence type="ECO:0000313" key="8">
    <source>
        <dbReference type="Proteomes" id="UP000230638"/>
    </source>
</evidence>
<feature type="domain" description="Aromatic amino acid beta-eliminating lyase/threonine aldolase" evidence="6">
    <location>
        <begin position="48"/>
        <end position="422"/>
    </location>
</feature>
<gene>
    <name evidence="7" type="ORF">COW88_01550</name>
</gene>
<organism evidence="7 8">
    <name type="scientific">Candidatus Lloydbacteria bacterium CG22_combo_CG10-13_8_21_14_all_47_15</name>
    <dbReference type="NCBI Taxonomy" id="1974635"/>
    <lineage>
        <taxon>Bacteria</taxon>
        <taxon>Candidatus Lloydiibacteriota</taxon>
    </lineage>
</organism>
<dbReference type="PIRSF" id="PIRSF001386">
    <property type="entry name" value="Trpase"/>
    <property type="match status" value="1"/>
</dbReference>
<feature type="modified residue" description="N6-(pyridoxal phosphate)lysine" evidence="5">
    <location>
        <position position="261"/>
    </location>
</feature>
<dbReference type="InterPro" id="IPR011166">
    <property type="entry name" value="Beta-eliminating_lyase"/>
</dbReference>
<evidence type="ECO:0000313" key="7">
    <source>
        <dbReference type="EMBL" id="PIP73555.1"/>
    </source>
</evidence>
<protein>
    <submittedName>
        <fullName evidence="7">Tyrosine phenol-lyase</fullName>
    </submittedName>
</protein>
<dbReference type="SUPFAM" id="SSF53383">
    <property type="entry name" value="PLP-dependent transferases"/>
    <property type="match status" value="1"/>
</dbReference>
<evidence type="ECO:0000256" key="1">
    <source>
        <dbReference type="ARBA" id="ARBA00001933"/>
    </source>
</evidence>